<feature type="compositionally biased region" description="Acidic residues" evidence="1">
    <location>
        <begin position="410"/>
        <end position="428"/>
    </location>
</feature>
<dbReference type="EMBL" id="NPHW01005263">
    <property type="protein sequence ID" value="OXV06945.1"/>
    <property type="molecule type" value="Genomic_DNA"/>
</dbReference>
<feature type="compositionally biased region" description="Basic residues" evidence="1">
    <location>
        <begin position="328"/>
        <end position="342"/>
    </location>
</feature>
<comment type="caution">
    <text evidence="2">The sequence shown here is derived from an EMBL/GenBank/DDBJ whole genome shotgun (WGS) entry which is preliminary data.</text>
</comment>
<feature type="region of interest" description="Disordered" evidence="1">
    <location>
        <begin position="324"/>
        <end position="361"/>
    </location>
</feature>
<feature type="compositionally biased region" description="Basic and acidic residues" evidence="1">
    <location>
        <begin position="66"/>
        <end position="75"/>
    </location>
</feature>
<dbReference type="Proteomes" id="UP000243515">
    <property type="component" value="Unassembled WGS sequence"/>
</dbReference>
<keyword evidence="3" id="KW-1185">Reference proteome</keyword>
<feature type="region of interest" description="Disordered" evidence="1">
    <location>
        <begin position="1"/>
        <end position="49"/>
    </location>
</feature>
<evidence type="ECO:0000313" key="2">
    <source>
        <dbReference type="EMBL" id="OXV06945.1"/>
    </source>
</evidence>
<evidence type="ECO:0000256" key="1">
    <source>
        <dbReference type="SAM" id="MobiDB-lite"/>
    </source>
</evidence>
<feature type="region of interest" description="Disordered" evidence="1">
    <location>
        <begin position="66"/>
        <end position="125"/>
    </location>
</feature>
<feature type="region of interest" description="Disordered" evidence="1">
    <location>
        <begin position="389"/>
        <end position="431"/>
    </location>
</feature>
<feature type="compositionally biased region" description="Polar residues" evidence="1">
    <location>
        <begin position="17"/>
        <end position="27"/>
    </location>
</feature>
<protein>
    <submittedName>
        <fullName evidence="2">Uncharacterized protein</fullName>
    </submittedName>
</protein>
<feature type="compositionally biased region" description="Basic and acidic residues" evidence="1">
    <location>
        <begin position="88"/>
        <end position="107"/>
    </location>
</feature>
<proteinExistence type="predicted"/>
<evidence type="ECO:0000313" key="3">
    <source>
        <dbReference type="Proteomes" id="UP000243515"/>
    </source>
</evidence>
<accession>A0A232LS11</accession>
<dbReference type="OrthoDB" id="2351940at2759"/>
<organism evidence="2 3">
    <name type="scientific">Elaphomyces granulatus</name>
    <dbReference type="NCBI Taxonomy" id="519963"/>
    <lineage>
        <taxon>Eukaryota</taxon>
        <taxon>Fungi</taxon>
        <taxon>Dikarya</taxon>
        <taxon>Ascomycota</taxon>
        <taxon>Pezizomycotina</taxon>
        <taxon>Eurotiomycetes</taxon>
        <taxon>Eurotiomycetidae</taxon>
        <taxon>Eurotiales</taxon>
        <taxon>Elaphomycetaceae</taxon>
        <taxon>Elaphomyces</taxon>
    </lineage>
</organism>
<reference evidence="2 3" key="1">
    <citation type="journal article" date="2015" name="Environ. Microbiol.">
        <title>Metagenome sequence of Elaphomyces granulatus from sporocarp tissue reveals Ascomycota ectomycorrhizal fingerprints of genome expansion and a Proteobacteria-rich microbiome.</title>
        <authorList>
            <person name="Quandt C.A."/>
            <person name="Kohler A."/>
            <person name="Hesse C.N."/>
            <person name="Sharpton T.J."/>
            <person name="Martin F."/>
            <person name="Spatafora J.W."/>
        </authorList>
    </citation>
    <scope>NUCLEOTIDE SEQUENCE [LARGE SCALE GENOMIC DNA]</scope>
    <source>
        <strain evidence="2 3">OSC145934</strain>
    </source>
</reference>
<sequence>MSRNFDYPPASSRHSRGSSVERQQGHSTGPARLRDLSSSQRTRDRAGHVNARAVEALSQEIEEIRHQERYSEETRSAIARQLQQPEDMTARRADSTRRRLSSDDRDQNSTAVVNPGIMDQESVGRQRRRAWRVSDLTRGRDGRMRTLPDLHGLLSLQPPPVSLRDRDPAISSMADDSMGHIRPLSPSLQNDHYVVETNRWRAKRRKLDSDDRREGLRGFSYGQYGQVVPGILKMEIVSCDGGTYSEPNGESSWPDNVLLNDSSVYCTKRDRCNLVLKHRGETPFCLKKIVIKAPKSGFDAPIQEGMIFVSMTSDELLARTAQYQIQHPTHRPRPRRSRRRGAHLSQEYPDTFRPPLQSLGRVTLTGPEEYSDSEIEPGTLAVIRPGPAELVRSTSGGSTPEFRVTTDFDDKSEDDDSDDDRPENDDDFPSAADMERMDFEQLEEELLCPDDEESESDVDYNEISAFRGRLELRRRMRGTRQLDNPDDNDLRRRRIPSLVEPVASTIPGNSSYTGSSRVPEVLKPHACFFIEREKSMVSIKFDTPPSGRFILIKLWSPYRGGNIDIQSIMVHGFAGPRFFPAGEYR</sequence>
<name>A0A232LS11_9EURO</name>
<dbReference type="AlphaFoldDB" id="A0A232LS11"/>
<gene>
    <name evidence="2" type="ORF">Egran_05287</name>
</gene>